<dbReference type="Gene3D" id="3.40.395.10">
    <property type="entry name" value="Adenoviral Proteinase, Chain A"/>
    <property type="match status" value="1"/>
</dbReference>
<evidence type="ECO:0000256" key="5">
    <source>
        <dbReference type="SAM" id="MobiDB-lite"/>
    </source>
</evidence>
<dbReference type="GO" id="GO:0019783">
    <property type="term" value="F:ubiquitin-like protein peptidase activity"/>
    <property type="evidence" value="ECO:0007669"/>
    <property type="project" value="UniProtKB-ARBA"/>
</dbReference>
<feature type="compositionally biased region" description="Basic and acidic residues" evidence="5">
    <location>
        <begin position="286"/>
        <end position="300"/>
    </location>
</feature>
<evidence type="ECO:0000313" key="7">
    <source>
        <dbReference type="EMBL" id="ORY97584.1"/>
    </source>
</evidence>
<feature type="region of interest" description="Disordered" evidence="5">
    <location>
        <begin position="1"/>
        <end position="416"/>
    </location>
</feature>
<dbReference type="AlphaFoldDB" id="A0A1X2HF45"/>
<dbReference type="OrthoDB" id="442460at2759"/>
<dbReference type="GO" id="GO:0016926">
    <property type="term" value="P:protein desumoylation"/>
    <property type="evidence" value="ECO:0007669"/>
    <property type="project" value="UniProtKB-ARBA"/>
</dbReference>
<keyword evidence="3" id="KW-0378">Hydrolase</keyword>
<keyword evidence="4" id="KW-0788">Thiol protease</keyword>
<dbReference type="PANTHER" id="PTHR46915:SF2">
    <property type="entry name" value="UBIQUITIN-LIKE PROTEASE 4"/>
    <property type="match status" value="1"/>
</dbReference>
<dbReference type="GO" id="GO:0008234">
    <property type="term" value="F:cysteine-type peptidase activity"/>
    <property type="evidence" value="ECO:0007669"/>
    <property type="project" value="UniProtKB-KW"/>
</dbReference>
<dbReference type="PROSITE" id="PS50600">
    <property type="entry name" value="ULP_PROTEASE"/>
    <property type="match status" value="1"/>
</dbReference>
<feature type="compositionally biased region" description="Low complexity" evidence="5">
    <location>
        <begin position="400"/>
        <end position="414"/>
    </location>
</feature>
<feature type="domain" description="Ubiquitin-like protease family profile" evidence="6">
    <location>
        <begin position="432"/>
        <end position="613"/>
    </location>
</feature>
<dbReference type="OMA" id="FHAKVPQ"/>
<protein>
    <recommendedName>
        <fullName evidence="6">Ubiquitin-like protease family profile domain-containing protein</fullName>
    </recommendedName>
</protein>
<feature type="compositionally biased region" description="Low complexity" evidence="5">
    <location>
        <begin position="109"/>
        <end position="144"/>
    </location>
</feature>
<comment type="similarity">
    <text evidence="1">Belongs to the peptidase C48 family.</text>
</comment>
<dbReference type="InterPro" id="IPR003653">
    <property type="entry name" value="Peptidase_C48_C"/>
</dbReference>
<comment type="caution">
    <text evidence="7">The sequence shown here is derived from an EMBL/GenBank/DDBJ whole genome shotgun (WGS) entry which is preliminary data.</text>
</comment>
<feature type="compositionally biased region" description="Acidic residues" evidence="5">
    <location>
        <begin position="390"/>
        <end position="399"/>
    </location>
</feature>
<organism evidence="7 8">
    <name type="scientific">Syncephalastrum racemosum</name>
    <name type="common">Filamentous fungus</name>
    <dbReference type="NCBI Taxonomy" id="13706"/>
    <lineage>
        <taxon>Eukaryota</taxon>
        <taxon>Fungi</taxon>
        <taxon>Fungi incertae sedis</taxon>
        <taxon>Mucoromycota</taxon>
        <taxon>Mucoromycotina</taxon>
        <taxon>Mucoromycetes</taxon>
        <taxon>Mucorales</taxon>
        <taxon>Syncephalastraceae</taxon>
        <taxon>Syncephalastrum</taxon>
    </lineage>
</organism>
<feature type="compositionally biased region" description="Low complexity" evidence="5">
    <location>
        <begin position="270"/>
        <end position="282"/>
    </location>
</feature>
<feature type="compositionally biased region" description="Low complexity" evidence="5">
    <location>
        <begin position="151"/>
        <end position="163"/>
    </location>
</feature>
<feature type="compositionally biased region" description="Basic residues" evidence="5">
    <location>
        <begin position="24"/>
        <end position="33"/>
    </location>
</feature>
<dbReference type="STRING" id="13706.A0A1X2HF45"/>
<evidence type="ECO:0000256" key="4">
    <source>
        <dbReference type="ARBA" id="ARBA00022807"/>
    </source>
</evidence>
<feature type="compositionally biased region" description="Polar residues" evidence="5">
    <location>
        <begin position="68"/>
        <end position="92"/>
    </location>
</feature>
<gene>
    <name evidence="7" type="ORF">BCR43DRAFT_244477</name>
</gene>
<evidence type="ECO:0000313" key="8">
    <source>
        <dbReference type="Proteomes" id="UP000242180"/>
    </source>
</evidence>
<proteinExistence type="inferred from homology"/>
<sequence>MYASTVDRRASKLKSKSITSFFKPKSKPKKPHSQSHTSSDNTTKRSDSEKAPKPSKPTITRPVYSNGGLASSPSMSDSNSEQHQSSDDSGLASSPEIARLSLATQHRGSSTTRPSSSTSTRPASSSTLKQSGSSQPLSSQYSSSAIHSVPTSRSSTSSSTNTRHLGSSHTPSSNGLHTSSGPHRHAKLQGSKAGIVVKKEQVGHIHNPPVSRRGVVAPRKPSLPSSFQAVKEHKITSQMQPSQRRISAAEVIKPPSQRARGESIDVPTRAASISTSPFSSASLQNLRKDRTDNDQTEQKHLQQKPRRKQMPVEQDEADTPLSPSRLGKPRLARDGSSDDIPASTADSSPPRAEKRKHINAFGEQDTSPQTRSSKRLRDLRTSNNTNEPVVIDDDDEVQDESPPAAESSLSPLSEGNDDDMMFVYPYHGPGSIEIRWKDYKRLYSRCYLNDVVIDCFLKWLANDNDGKPGSDKIHMFTSFFYTRLKEAGYQGVRSWTKKVDLFDKHALIIPVNEDFHWYLIMVINPAACLSSVSEDSTPYICVLDSLTITVRRKERLAAYRNACNSITDYLRQVAQERKGEGLQRTPIIKRAAVPSQQNEFDCGVYLLHFVQCYMEKQDEVEQLLVGRGSKHDSAWATADIRTLRVRLRELFQHLAQDWPGQ</sequence>
<dbReference type="EMBL" id="MCGN01000004">
    <property type="protein sequence ID" value="ORY97584.1"/>
    <property type="molecule type" value="Genomic_DNA"/>
</dbReference>
<accession>A0A1X2HF45</accession>
<reference evidence="7 8" key="1">
    <citation type="submission" date="2016-07" db="EMBL/GenBank/DDBJ databases">
        <title>Pervasive Adenine N6-methylation of Active Genes in Fungi.</title>
        <authorList>
            <consortium name="DOE Joint Genome Institute"/>
            <person name="Mondo S.J."/>
            <person name="Dannebaum R.O."/>
            <person name="Kuo R.C."/>
            <person name="Labutti K."/>
            <person name="Haridas S."/>
            <person name="Kuo A."/>
            <person name="Salamov A."/>
            <person name="Ahrendt S.R."/>
            <person name="Lipzen A."/>
            <person name="Sullivan W."/>
            <person name="Andreopoulos W.B."/>
            <person name="Clum A."/>
            <person name="Lindquist E."/>
            <person name="Daum C."/>
            <person name="Ramamoorthy G.K."/>
            <person name="Gryganskyi A."/>
            <person name="Culley D."/>
            <person name="Magnuson J.K."/>
            <person name="James T.Y."/>
            <person name="O'Malley M.A."/>
            <person name="Stajich J.E."/>
            <person name="Spatafora J.W."/>
            <person name="Visel A."/>
            <person name="Grigoriev I.V."/>
        </authorList>
    </citation>
    <scope>NUCLEOTIDE SEQUENCE [LARGE SCALE GENOMIC DNA]</scope>
    <source>
        <strain evidence="7 8">NRRL 2496</strain>
    </source>
</reference>
<feature type="compositionally biased region" description="Polar residues" evidence="5">
    <location>
        <begin position="236"/>
        <end position="245"/>
    </location>
</feature>
<feature type="compositionally biased region" description="Basic and acidic residues" evidence="5">
    <location>
        <begin position="1"/>
        <end position="10"/>
    </location>
</feature>
<keyword evidence="8" id="KW-1185">Reference proteome</keyword>
<evidence type="ECO:0000259" key="6">
    <source>
        <dbReference type="PROSITE" id="PS50600"/>
    </source>
</evidence>
<evidence type="ECO:0000256" key="1">
    <source>
        <dbReference type="ARBA" id="ARBA00005234"/>
    </source>
</evidence>
<evidence type="ECO:0000256" key="2">
    <source>
        <dbReference type="ARBA" id="ARBA00022670"/>
    </source>
</evidence>
<dbReference type="InterPro" id="IPR038765">
    <property type="entry name" value="Papain-like_cys_pep_sf"/>
</dbReference>
<dbReference type="Proteomes" id="UP000242180">
    <property type="component" value="Unassembled WGS sequence"/>
</dbReference>
<keyword evidence="2" id="KW-0645">Protease</keyword>
<feature type="compositionally biased region" description="Polar residues" evidence="5">
    <location>
        <begin position="164"/>
        <end position="181"/>
    </location>
</feature>
<dbReference type="SUPFAM" id="SSF54001">
    <property type="entry name" value="Cysteine proteinases"/>
    <property type="match status" value="1"/>
</dbReference>
<dbReference type="InParanoid" id="A0A1X2HF45"/>
<dbReference type="Pfam" id="PF02902">
    <property type="entry name" value="Peptidase_C48"/>
    <property type="match status" value="1"/>
</dbReference>
<feature type="compositionally biased region" description="Basic and acidic residues" evidence="5">
    <location>
        <begin position="42"/>
        <end position="52"/>
    </location>
</feature>
<name>A0A1X2HF45_SYNRA</name>
<dbReference type="GO" id="GO:0006508">
    <property type="term" value="P:proteolysis"/>
    <property type="evidence" value="ECO:0007669"/>
    <property type="project" value="UniProtKB-KW"/>
</dbReference>
<dbReference type="PANTHER" id="PTHR46915">
    <property type="entry name" value="UBIQUITIN-LIKE PROTEASE 4-RELATED"/>
    <property type="match status" value="1"/>
</dbReference>
<evidence type="ECO:0000256" key="3">
    <source>
        <dbReference type="ARBA" id="ARBA00022801"/>
    </source>
</evidence>